<name>A0ACB8K1H6_CITSI</name>
<proteinExistence type="predicted"/>
<evidence type="ECO:0000313" key="1">
    <source>
        <dbReference type="EMBL" id="KAH9738257.1"/>
    </source>
</evidence>
<comment type="caution">
    <text evidence="1">The sequence shown here is derived from an EMBL/GenBank/DDBJ whole genome shotgun (WGS) entry which is preliminary data.</text>
</comment>
<reference evidence="2" key="1">
    <citation type="journal article" date="2023" name="Hortic. Res.">
        <title>A chromosome-level phased genome enabling allele-level studies in sweet orange: a case study on citrus Huanglongbing tolerance.</title>
        <authorList>
            <person name="Wu B."/>
            <person name="Yu Q."/>
            <person name="Deng Z."/>
            <person name="Duan Y."/>
            <person name="Luo F."/>
            <person name="Gmitter F. Jr."/>
        </authorList>
    </citation>
    <scope>NUCLEOTIDE SEQUENCE [LARGE SCALE GENOMIC DNA]</scope>
    <source>
        <strain evidence="2">cv. Valencia</strain>
    </source>
</reference>
<dbReference type="EMBL" id="CM039175">
    <property type="protein sequence ID" value="KAH9738257.1"/>
    <property type="molecule type" value="Genomic_DNA"/>
</dbReference>
<keyword evidence="1" id="KW-0548">Nucleotidyltransferase</keyword>
<keyword evidence="1" id="KW-0695">RNA-directed DNA polymerase</keyword>
<protein>
    <submittedName>
        <fullName evidence="1">Reverse transcriptase Ty1/copia-type domain-containing protein</fullName>
    </submittedName>
</protein>
<keyword evidence="2" id="KW-1185">Reference proteome</keyword>
<keyword evidence="1" id="KW-0808">Transferase</keyword>
<organism evidence="1 2">
    <name type="scientific">Citrus sinensis</name>
    <name type="common">Sweet orange</name>
    <name type="synonym">Citrus aurantium var. sinensis</name>
    <dbReference type="NCBI Taxonomy" id="2711"/>
    <lineage>
        <taxon>Eukaryota</taxon>
        <taxon>Viridiplantae</taxon>
        <taxon>Streptophyta</taxon>
        <taxon>Embryophyta</taxon>
        <taxon>Tracheophyta</taxon>
        <taxon>Spermatophyta</taxon>
        <taxon>Magnoliopsida</taxon>
        <taxon>eudicotyledons</taxon>
        <taxon>Gunneridae</taxon>
        <taxon>Pentapetalae</taxon>
        <taxon>rosids</taxon>
        <taxon>malvids</taxon>
        <taxon>Sapindales</taxon>
        <taxon>Rutaceae</taxon>
        <taxon>Aurantioideae</taxon>
        <taxon>Citrus</taxon>
    </lineage>
</organism>
<gene>
    <name evidence="1" type="ORF">KPL71_018728</name>
</gene>
<accession>A0ACB8K1H6</accession>
<sequence length="276" mass="31198">MAMKEEFTAMEKNQTWTLVPAETTTKIVGNKWVFQVKYNPNGSVSKYKAMLVAKGFHQTYGIDFFEAFSPVVKPCTVRIILSLVVMHHCERDIVMVLIYVDDILVTGSNTVSIEKVIKQLGSEFGLKDLGDFSYFLGLEVTPSVEGLHLSQTKYICDILSKANMLGSKSCTTPISVSKKLRKDLGNPFENLSLYRSIIGSLQYVTLTRPEITFTVSNLSQFLAVHTVLHWQACKRLLRYLQGTTYFGLQFHHSGSFSLTVYSDANWGYDPDDRRSM</sequence>
<evidence type="ECO:0000313" key="2">
    <source>
        <dbReference type="Proteomes" id="UP000829398"/>
    </source>
</evidence>
<dbReference type="Proteomes" id="UP000829398">
    <property type="component" value="Chromosome 6"/>
</dbReference>